<evidence type="ECO:0000256" key="7">
    <source>
        <dbReference type="SAM" id="SignalP"/>
    </source>
</evidence>
<feature type="transmembrane region" description="Helical" evidence="6">
    <location>
        <begin position="37"/>
        <end position="57"/>
    </location>
</feature>
<evidence type="ECO:0000313" key="8">
    <source>
        <dbReference type="EMBL" id="VDN18772.1"/>
    </source>
</evidence>
<proteinExistence type="inferred from homology"/>
<organism evidence="8 9">
    <name type="scientific">Dibothriocephalus latus</name>
    <name type="common">Fish tapeworm</name>
    <name type="synonym">Diphyllobothrium latum</name>
    <dbReference type="NCBI Taxonomy" id="60516"/>
    <lineage>
        <taxon>Eukaryota</taxon>
        <taxon>Metazoa</taxon>
        <taxon>Spiralia</taxon>
        <taxon>Lophotrochozoa</taxon>
        <taxon>Platyhelminthes</taxon>
        <taxon>Cestoda</taxon>
        <taxon>Eucestoda</taxon>
        <taxon>Diphyllobothriidea</taxon>
        <taxon>Diphyllobothriidae</taxon>
        <taxon>Dibothriocephalus</taxon>
    </lineage>
</organism>
<dbReference type="OrthoDB" id="5963193at2759"/>
<dbReference type="Proteomes" id="UP000281553">
    <property type="component" value="Unassembled WGS sequence"/>
</dbReference>
<evidence type="ECO:0008006" key="10">
    <source>
        <dbReference type="Google" id="ProtNLM"/>
    </source>
</evidence>
<protein>
    <recommendedName>
        <fullName evidence="10">Serine incorporator 5</fullName>
    </recommendedName>
</protein>
<reference evidence="8 9" key="1">
    <citation type="submission" date="2018-11" db="EMBL/GenBank/DDBJ databases">
        <authorList>
            <consortium name="Pathogen Informatics"/>
        </authorList>
    </citation>
    <scope>NUCLEOTIDE SEQUENCE [LARGE SCALE GENOMIC DNA]</scope>
</reference>
<keyword evidence="5 6" id="KW-0472">Membrane</keyword>
<evidence type="ECO:0000256" key="2">
    <source>
        <dbReference type="ARBA" id="ARBA00006665"/>
    </source>
</evidence>
<dbReference type="PANTHER" id="PTHR10383">
    <property type="entry name" value="SERINE INCORPORATOR"/>
    <property type="match status" value="1"/>
</dbReference>
<evidence type="ECO:0000256" key="6">
    <source>
        <dbReference type="SAM" id="Phobius"/>
    </source>
</evidence>
<name>A0A3P7PFM9_DIBLA</name>
<accession>A0A3P7PFM9</accession>
<keyword evidence="9" id="KW-1185">Reference proteome</keyword>
<evidence type="ECO:0000256" key="5">
    <source>
        <dbReference type="ARBA" id="ARBA00023136"/>
    </source>
</evidence>
<comment type="similarity">
    <text evidence="2">Belongs to the TDE1 family.</text>
</comment>
<feature type="signal peptide" evidence="7">
    <location>
        <begin position="1"/>
        <end position="21"/>
    </location>
</feature>
<dbReference type="GO" id="GO:0016020">
    <property type="term" value="C:membrane"/>
    <property type="evidence" value="ECO:0007669"/>
    <property type="project" value="UniProtKB-SubCell"/>
</dbReference>
<evidence type="ECO:0000256" key="3">
    <source>
        <dbReference type="ARBA" id="ARBA00022692"/>
    </source>
</evidence>
<sequence length="142" mass="16072">MFAFLSVSLLLSVSFADVVAASNAPRDRFTIYNEAVLAIYSYSWFHFTFCLSSLYMMTQLTNWYNPELSNIHTVLESWANMWMKLLSAWLALLLYAWTICCMRFCIGRNLIQTPLAPTVHWSSEAETVAVENVGGGDQPPAV</sequence>
<feature type="chain" id="PRO_5018191858" description="Serine incorporator 5" evidence="7">
    <location>
        <begin position="22"/>
        <end position="142"/>
    </location>
</feature>
<evidence type="ECO:0000313" key="9">
    <source>
        <dbReference type="Proteomes" id="UP000281553"/>
    </source>
</evidence>
<keyword evidence="3 6" id="KW-0812">Transmembrane</keyword>
<keyword evidence="4 6" id="KW-1133">Transmembrane helix</keyword>
<dbReference type="PANTHER" id="PTHR10383:SF9">
    <property type="entry name" value="SERINE INCORPORATOR, ISOFORM F"/>
    <property type="match status" value="1"/>
</dbReference>
<gene>
    <name evidence="8" type="ORF">DILT_LOCUS13262</name>
</gene>
<evidence type="ECO:0000256" key="1">
    <source>
        <dbReference type="ARBA" id="ARBA00004141"/>
    </source>
</evidence>
<dbReference type="InterPro" id="IPR005016">
    <property type="entry name" value="TDE1/TMS"/>
</dbReference>
<dbReference type="AlphaFoldDB" id="A0A3P7PFM9"/>
<feature type="transmembrane region" description="Helical" evidence="6">
    <location>
        <begin position="78"/>
        <end position="97"/>
    </location>
</feature>
<comment type="subcellular location">
    <subcellularLocation>
        <location evidence="1">Membrane</location>
        <topology evidence="1">Multi-pass membrane protein</topology>
    </subcellularLocation>
</comment>
<evidence type="ECO:0000256" key="4">
    <source>
        <dbReference type="ARBA" id="ARBA00022989"/>
    </source>
</evidence>
<dbReference type="Pfam" id="PF03348">
    <property type="entry name" value="Serinc"/>
    <property type="match status" value="1"/>
</dbReference>
<keyword evidence="7" id="KW-0732">Signal</keyword>
<dbReference type="EMBL" id="UYRU01069490">
    <property type="protein sequence ID" value="VDN18772.1"/>
    <property type="molecule type" value="Genomic_DNA"/>
</dbReference>